<feature type="transmembrane region" description="Helical" evidence="1">
    <location>
        <begin position="178"/>
        <end position="209"/>
    </location>
</feature>
<evidence type="ECO:0000259" key="3">
    <source>
        <dbReference type="Pfam" id="PF16192"/>
    </source>
</evidence>
<gene>
    <name evidence="4" type="ORF">KK488_11845</name>
</gene>
<feature type="transmembrane region" description="Helical" evidence="1">
    <location>
        <begin position="229"/>
        <end position="259"/>
    </location>
</feature>
<sequence>MTQTATPQMTPAPRPARPFTAPDWRDRGIAALFALAALALFLFRLSDPAKLDFDETHYVPAVRTLLTFTDLPNAEHPPLAKWLIGFGMALCGDNPFGWRIMSVVFGAVLVFAGVMAARWLLATRAAATMTGALLLVSPMLFIQSRIAMLDIFVASFLMLAFWMMAAAGRDGFRSRPRLMLAGLFLGCAVACKWTAIPLVATAIGLYVALRWRDRSATPQQTSFVEGLMWLGPFAILVYLASFLPYLFLQLDAVSLGGIIPRQWEMYKLQSSPMASHTYQSVWWQWVLMIRPIWYFYEPLDGIQRGVLFIGNPAIGWGGLVALLLCLYAGLRQGQTALLVIPLLWVVSVAFFVIIPKPVMFYYHYFPASLLLCFAIAGVLDRAFWQAGNRVIPALAIGFCALLFLEFYPIISAAPLGDPQDFNRWMWLDSWR</sequence>
<dbReference type="Proteomes" id="UP001138757">
    <property type="component" value="Unassembled WGS sequence"/>
</dbReference>
<comment type="subcellular location">
    <subcellularLocation>
        <location evidence="1">Cell membrane</location>
    </subcellularLocation>
</comment>
<organism evidence="4 5">
    <name type="scientific">Sphingobium nicotianae</name>
    <dbReference type="NCBI Taxonomy" id="2782607"/>
    <lineage>
        <taxon>Bacteria</taxon>
        <taxon>Pseudomonadati</taxon>
        <taxon>Pseudomonadota</taxon>
        <taxon>Alphaproteobacteria</taxon>
        <taxon>Sphingomonadales</taxon>
        <taxon>Sphingomonadaceae</taxon>
        <taxon>Sphingobium</taxon>
    </lineage>
</organism>
<dbReference type="Pfam" id="PF16192">
    <property type="entry name" value="PMT_4TMC"/>
    <property type="match status" value="1"/>
</dbReference>
<dbReference type="GO" id="GO:0004169">
    <property type="term" value="F:dolichyl-phosphate-mannose-protein mannosyltransferase activity"/>
    <property type="evidence" value="ECO:0007669"/>
    <property type="project" value="UniProtKB-UniRule"/>
</dbReference>
<comment type="caution">
    <text evidence="4">The sequence shown here is derived from an EMBL/GenBank/DDBJ whole genome shotgun (WGS) entry which is preliminary data.</text>
</comment>
<feature type="transmembrane region" description="Helical" evidence="1">
    <location>
        <begin position="308"/>
        <end position="329"/>
    </location>
</feature>
<dbReference type="Pfam" id="PF13231">
    <property type="entry name" value="PMT_2"/>
    <property type="match status" value="1"/>
</dbReference>
<dbReference type="PANTHER" id="PTHR10050">
    <property type="entry name" value="DOLICHYL-PHOSPHATE-MANNOSE--PROTEIN MANNOSYLTRANSFERASE"/>
    <property type="match status" value="1"/>
</dbReference>
<accession>A0A9X1IRZ8</accession>
<reference evidence="4" key="1">
    <citation type="submission" date="2021-05" db="EMBL/GenBank/DDBJ databases">
        <title>Genome of Sphingobium sp. strain.</title>
        <authorList>
            <person name="Fan R."/>
        </authorList>
    </citation>
    <scope>NUCLEOTIDE SEQUENCE</scope>
    <source>
        <strain evidence="4">H33</strain>
    </source>
</reference>
<protein>
    <recommendedName>
        <fullName evidence="1">Polyprenol-phosphate-mannose--protein mannosyltransferase</fullName>
        <ecNumber evidence="1">2.4.1.-</ecNumber>
    </recommendedName>
</protein>
<keyword evidence="1" id="KW-1133">Transmembrane helix</keyword>
<dbReference type="EMBL" id="JAHGAW010000007">
    <property type="protein sequence ID" value="MBT2187635.1"/>
    <property type="molecule type" value="Genomic_DNA"/>
</dbReference>
<keyword evidence="5" id="KW-1185">Reference proteome</keyword>
<keyword evidence="1 4" id="KW-0328">Glycosyltransferase</keyword>
<dbReference type="InterPro" id="IPR038731">
    <property type="entry name" value="RgtA/B/C-like"/>
</dbReference>
<keyword evidence="1" id="KW-1003">Cell membrane</keyword>
<dbReference type="RefSeq" id="WP_214623772.1">
    <property type="nucleotide sequence ID" value="NZ_JAHGAW010000007.1"/>
</dbReference>
<dbReference type="PANTHER" id="PTHR10050:SF46">
    <property type="entry name" value="PROTEIN O-MANNOSYL-TRANSFERASE 2"/>
    <property type="match status" value="1"/>
</dbReference>
<feature type="transmembrane region" description="Helical" evidence="1">
    <location>
        <begin position="146"/>
        <end position="166"/>
    </location>
</feature>
<comment type="similarity">
    <text evidence="1">Belongs to the glycosyltransferase 39 family.</text>
</comment>
<evidence type="ECO:0000313" key="5">
    <source>
        <dbReference type="Proteomes" id="UP001138757"/>
    </source>
</evidence>
<feature type="transmembrane region" description="Helical" evidence="1">
    <location>
        <begin position="391"/>
        <end position="410"/>
    </location>
</feature>
<feature type="domain" description="Protein O-mannosyl-transferase C-terminal four TM" evidence="3">
    <location>
        <begin position="261"/>
        <end position="430"/>
    </location>
</feature>
<evidence type="ECO:0000313" key="4">
    <source>
        <dbReference type="EMBL" id="MBT2187635.1"/>
    </source>
</evidence>
<dbReference type="InterPro" id="IPR032421">
    <property type="entry name" value="PMT_4TMC"/>
</dbReference>
<keyword evidence="1" id="KW-0472">Membrane</keyword>
<feature type="transmembrane region" description="Helical" evidence="1">
    <location>
        <begin position="28"/>
        <end position="46"/>
    </location>
</feature>
<evidence type="ECO:0000256" key="1">
    <source>
        <dbReference type="RuleBase" id="RU367007"/>
    </source>
</evidence>
<feature type="domain" description="Glycosyltransferase RgtA/B/C/D-like" evidence="2">
    <location>
        <begin position="76"/>
        <end position="214"/>
    </location>
</feature>
<name>A0A9X1IRZ8_9SPHN</name>
<comment type="pathway">
    <text evidence="1">Protein modification; protein glycosylation.</text>
</comment>
<dbReference type="EC" id="2.4.1.-" evidence="1"/>
<dbReference type="AlphaFoldDB" id="A0A9X1IRZ8"/>
<keyword evidence="1 4" id="KW-0808">Transferase</keyword>
<comment type="function">
    <text evidence="1">Protein O-mannosyltransferase that catalyzes the transfer of a single mannose residue from a polyprenol phospho-mannosyl lipidic donor to the hydroxyl group of selected serine and threonine residues in acceptor proteins.</text>
</comment>
<feature type="transmembrane region" description="Helical" evidence="1">
    <location>
        <begin position="336"/>
        <end position="354"/>
    </location>
</feature>
<evidence type="ECO:0000259" key="2">
    <source>
        <dbReference type="Pfam" id="PF13231"/>
    </source>
</evidence>
<dbReference type="InterPro" id="IPR027005">
    <property type="entry name" value="PMT-like"/>
</dbReference>
<feature type="transmembrane region" description="Helical" evidence="1">
    <location>
        <begin position="96"/>
        <end position="114"/>
    </location>
</feature>
<keyword evidence="1" id="KW-0812">Transmembrane</keyword>
<feature type="transmembrane region" description="Helical" evidence="1">
    <location>
        <begin position="360"/>
        <end position="379"/>
    </location>
</feature>
<proteinExistence type="inferred from homology"/>
<dbReference type="GO" id="GO:0005886">
    <property type="term" value="C:plasma membrane"/>
    <property type="evidence" value="ECO:0007669"/>
    <property type="project" value="UniProtKB-SubCell"/>
</dbReference>